<organism evidence="1">
    <name type="scientific">Eiseniibacteriota bacterium</name>
    <dbReference type="NCBI Taxonomy" id="2212470"/>
    <lineage>
        <taxon>Bacteria</taxon>
        <taxon>Candidatus Eiseniibacteriota</taxon>
    </lineage>
</organism>
<reference evidence="1" key="1">
    <citation type="journal article" date="2020" name="mSystems">
        <title>Genome- and Community-Level Interaction Insights into Carbon Utilization and Element Cycling Functions of Hydrothermarchaeota in Hydrothermal Sediment.</title>
        <authorList>
            <person name="Zhou Z."/>
            <person name="Liu Y."/>
            <person name="Xu W."/>
            <person name="Pan J."/>
            <person name="Luo Z.H."/>
            <person name="Li M."/>
        </authorList>
    </citation>
    <scope>NUCLEOTIDE SEQUENCE [LARGE SCALE GENOMIC DNA]</scope>
    <source>
        <strain evidence="1">SpSt-381</strain>
    </source>
</reference>
<dbReference type="AlphaFoldDB" id="A0A832I1R2"/>
<gene>
    <name evidence="1" type="ORF">ENR23_08310</name>
</gene>
<accession>A0A832I1R2</accession>
<name>A0A832I1R2_UNCEI</name>
<dbReference type="Gene3D" id="3.40.720.10">
    <property type="entry name" value="Alkaline Phosphatase, subunit A"/>
    <property type="match status" value="1"/>
</dbReference>
<comment type="caution">
    <text evidence="1">The sequence shown here is derived from an EMBL/GenBank/DDBJ whole genome shotgun (WGS) entry which is preliminary data.</text>
</comment>
<dbReference type="Pfam" id="PF01663">
    <property type="entry name" value="Phosphodiest"/>
    <property type="match status" value="1"/>
</dbReference>
<dbReference type="EMBL" id="DSQF01000017">
    <property type="protein sequence ID" value="HGZ43412.1"/>
    <property type="molecule type" value="Genomic_DNA"/>
</dbReference>
<protein>
    <recommendedName>
        <fullName evidence="2">Alkaline phosphatase family protein</fullName>
    </recommendedName>
</protein>
<evidence type="ECO:0008006" key="2">
    <source>
        <dbReference type="Google" id="ProtNLM"/>
    </source>
</evidence>
<dbReference type="SUPFAM" id="SSF53649">
    <property type="entry name" value="Alkaline phosphatase-like"/>
    <property type="match status" value="1"/>
</dbReference>
<dbReference type="InterPro" id="IPR017850">
    <property type="entry name" value="Alkaline_phosphatase_core_sf"/>
</dbReference>
<dbReference type="InterPro" id="IPR002591">
    <property type="entry name" value="Phosphodiest/P_Trfase"/>
</dbReference>
<sequence length="384" mass="42043">MSAVMVVALVDALGWTLAARVPGFAPALPHRRRLDTVLGFSSGALPTIFTGRMPAEHGRWLMYRRAAGGASPFRGFGATRLLPGRVRRGPRLARLLSRVVAARGVRGYFHLYEVPRERLPFFDLPERRDPFAPGGLPGGALWETLESRGVTWRAWTWRTPEAEAVEALLASVARGRERFLFLYTADLDARLHREGSQGAGVRRALEGYAALAGREIEAGRRAGREVWFYLLSDHGMVDVTRTVDVAAALAATGTRAPRDYEVFLDSTFARFWWRAPAARRAVEAALAALPGGRWLDDAALAREGCLFVDRAYGESVWLADPGALIVPSFMGRAPLAAMHGYDPAHPDMAAGLWSNRPVPEAVRHLRDVRAHLEAELDALPAGAA</sequence>
<evidence type="ECO:0000313" key="1">
    <source>
        <dbReference type="EMBL" id="HGZ43412.1"/>
    </source>
</evidence>
<proteinExistence type="predicted"/>